<dbReference type="GO" id="GO:0005829">
    <property type="term" value="C:cytosol"/>
    <property type="evidence" value="ECO:0007669"/>
    <property type="project" value="TreeGrafter"/>
</dbReference>
<dbReference type="SMART" id="SM00394">
    <property type="entry name" value="RIIa"/>
    <property type="match status" value="1"/>
</dbReference>
<dbReference type="InterPro" id="IPR000595">
    <property type="entry name" value="cNMP-bd_dom"/>
</dbReference>
<proteinExistence type="inferred from homology"/>
<dbReference type="Pfam" id="PF00027">
    <property type="entry name" value="cNMP_binding"/>
    <property type="match status" value="2"/>
</dbReference>
<dbReference type="CDD" id="cd12099">
    <property type="entry name" value="DD_RII_PKA"/>
    <property type="match status" value="1"/>
</dbReference>
<evidence type="ECO:0000313" key="10">
    <source>
        <dbReference type="Proteomes" id="UP000616769"/>
    </source>
</evidence>
<keyword evidence="6" id="KW-0114">cAMP</keyword>
<evidence type="ECO:0000256" key="5">
    <source>
        <dbReference type="ARBA" id="ARBA00022741"/>
    </source>
</evidence>
<evidence type="ECO:0000256" key="2">
    <source>
        <dbReference type="ARBA" id="ARBA00022553"/>
    </source>
</evidence>
<evidence type="ECO:0000256" key="1">
    <source>
        <dbReference type="ARBA" id="ARBA00005753"/>
    </source>
</evidence>
<dbReference type="FunFam" id="2.60.120.10:FF:000017">
    <property type="entry name" value="cAMP-dependent protein kinase type II regulatory subunit"/>
    <property type="match status" value="1"/>
</dbReference>
<feature type="domain" description="Cyclic nucleotide-binding" evidence="8">
    <location>
        <begin position="242"/>
        <end position="302"/>
    </location>
</feature>
<evidence type="ECO:0000256" key="4">
    <source>
        <dbReference type="ARBA" id="ARBA00022737"/>
    </source>
</evidence>
<dbReference type="SMART" id="SM00100">
    <property type="entry name" value="cNMP"/>
    <property type="match status" value="1"/>
</dbReference>
<dbReference type="PROSITE" id="PS00889">
    <property type="entry name" value="CNMP_BINDING_2"/>
    <property type="match status" value="2"/>
</dbReference>
<dbReference type="Gene3D" id="2.60.120.10">
    <property type="entry name" value="Jelly Rolls"/>
    <property type="match status" value="2"/>
</dbReference>
<evidence type="ECO:0000256" key="3">
    <source>
        <dbReference type="ARBA" id="ARBA00022566"/>
    </source>
</evidence>
<dbReference type="GO" id="GO:0030552">
    <property type="term" value="F:cAMP binding"/>
    <property type="evidence" value="ECO:0007669"/>
    <property type="project" value="UniProtKB-KW"/>
</dbReference>
<dbReference type="VEuPathDB" id="VectorBase:SSCA003106"/>
<keyword evidence="4" id="KW-0677">Repeat</keyword>
<sequence length="308" mass="34987">MSHPNYEIPPELNSLLIDFTVSVLVHRPPDLIEYSANYFNRLLNDRRSSAPGNHSFQGNHCNEDDNDSNSSDIKPPARLSFTRRKSVFAEHYDPEEDEGETEQIFYPKSDAQRRCLSEAIKNILLFRSLEPSEMSELIDAMFERKVEANEVVIKQGDDGDYFYVIADGTFSITVANGDGTEKEVGKYTGSGSFGELALMYNMPRAATVHATTKGSLWAMSRQTFRRIVLKRAFMKRKEYESFIEKGDQADGMYFVQEGFVRIVKEKENGQEQELSRLDKGGYFGELALITKKPRAASAYAASPESWMF</sequence>
<dbReference type="InterPro" id="IPR050503">
    <property type="entry name" value="cAMP-dep_PK_reg_su-like"/>
</dbReference>
<evidence type="ECO:0000313" key="9">
    <source>
        <dbReference type="EMBL" id="KPM04875.1"/>
    </source>
</evidence>
<dbReference type="CDD" id="cd00038">
    <property type="entry name" value="CAP_ED"/>
    <property type="match status" value="2"/>
</dbReference>
<dbReference type="PANTHER" id="PTHR11635:SF152">
    <property type="entry name" value="CAMP-DEPENDENT PROTEIN KINASE TYPE I REGULATORY SUBUNIT-RELATED"/>
    <property type="match status" value="1"/>
</dbReference>
<protein>
    <submittedName>
        <fullName evidence="9">cAMP-dependent protein kinase type II regulatory subunit-like protein</fullName>
    </submittedName>
</protein>
<evidence type="ECO:0000256" key="6">
    <source>
        <dbReference type="ARBA" id="ARBA00023149"/>
    </source>
</evidence>
<organism evidence="9 10">
    <name type="scientific">Sarcoptes scabiei</name>
    <name type="common">Itch mite</name>
    <name type="synonym">Acarus scabiei</name>
    <dbReference type="NCBI Taxonomy" id="52283"/>
    <lineage>
        <taxon>Eukaryota</taxon>
        <taxon>Metazoa</taxon>
        <taxon>Ecdysozoa</taxon>
        <taxon>Arthropoda</taxon>
        <taxon>Chelicerata</taxon>
        <taxon>Arachnida</taxon>
        <taxon>Acari</taxon>
        <taxon>Acariformes</taxon>
        <taxon>Sarcoptiformes</taxon>
        <taxon>Astigmata</taxon>
        <taxon>Psoroptidia</taxon>
        <taxon>Sarcoptoidea</taxon>
        <taxon>Sarcoptidae</taxon>
        <taxon>Sarcoptinae</taxon>
        <taxon>Sarcoptes</taxon>
    </lineage>
</organism>
<accession>A0A132A2P6</accession>
<reference evidence="9 10" key="1">
    <citation type="journal article" date="2015" name="Parasit. Vectors">
        <title>Draft genome of the scabies mite.</title>
        <authorList>
            <person name="Rider S.D.Jr."/>
            <person name="Morgan M.S."/>
            <person name="Arlian L.G."/>
        </authorList>
    </citation>
    <scope>NUCLEOTIDE SEQUENCE [LARGE SCALE GENOMIC DNA]</scope>
    <source>
        <strain evidence="9">Arlian Lab</strain>
    </source>
</reference>
<dbReference type="Gene3D" id="1.20.890.10">
    <property type="entry name" value="cAMP-dependent protein kinase regulatory subunit, dimerization-anchoring domain"/>
    <property type="match status" value="1"/>
</dbReference>
<dbReference type="InterPro" id="IPR003117">
    <property type="entry name" value="cAMP_dep_PK_reg_su_I/II_a/b"/>
</dbReference>
<dbReference type="EMBL" id="JXLN01010009">
    <property type="protein sequence ID" value="KPM04875.1"/>
    <property type="molecule type" value="Genomic_DNA"/>
</dbReference>
<dbReference type="PROSITE" id="PS00888">
    <property type="entry name" value="CNMP_BINDING_1"/>
    <property type="match status" value="1"/>
</dbReference>
<dbReference type="PANTHER" id="PTHR11635">
    <property type="entry name" value="CAMP-DEPENDENT PROTEIN KINASE REGULATORY CHAIN"/>
    <property type="match status" value="1"/>
</dbReference>
<dbReference type="Proteomes" id="UP000616769">
    <property type="component" value="Unassembled WGS sequence"/>
</dbReference>
<keyword evidence="3" id="KW-0116">cAMP-binding</keyword>
<dbReference type="SUPFAM" id="SSF47391">
    <property type="entry name" value="Dimerization-anchoring domain of cAMP-dependent PK regulatory subunit"/>
    <property type="match status" value="1"/>
</dbReference>
<feature type="domain" description="Cyclic nucleotide-binding" evidence="8">
    <location>
        <begin position="125"/>
        <end position="245"/>
    </location>
</feature>
<comment type="similarity">
    <text evidence="1">Belongs to the cAMP-dependent kinase regulatory chain family.</text>
</comment>
<feature type="region of interest" description="Disordered" evidence="7">
    <location>
        <begin position="50"/>
        <end position="76"/>
    </location>
</feature>
<dbReference type="GO" id="GO:0034236">
    <property type="term" value="F:protein kinase A catalytic subunit binding"/>
    <property type="evidence" value="ECO:0007669"/>
    <property type="project" value="TreeGrafter"/>
</dbReference>
<gene>
    <name evidence="9" type="ORF">QR98_0033290</name>
</gene>
<dbReference type="PRINTS" id="PR00103">
    <property type="entry name" value="CAMPKINASE"/>
</dbReference>
<evidence type="ECO:0000256" key="7">
    <source>
        <dbReference type="SAM" id="MobiDB-lite"/>
    </source>
</evidence>
<name>A0A132A2P6_SARSC</name>
<dbReference type="InterPro" id="IPR018490">
    <property type="entry name" value="cNMP-bd_dom_sf"/>
</dbReference>
<dbReference type="GO" id="GO:0004862">
    <property type="term" value="F:cAMP-dependent protein kinase inhibitor activity"/>
    <property type="evidence" value="ECO:0007669"/>
    <property type="project" value="TreeGrafter"/>
</dbReference>
<keyword evidence="5" id="KW-0547">Nucleotide-binding</keyword>
<dbReference type="InterPro" id="IPR018488">
    <property type="entry name" value="cNMP-bd_CS"/>
</dbReference>
<feature type="compositionally biased region" description="Polar residues" evidence="7">
    <location>
        <begin position="50"/>
        <end position="60"/>
    </location>
</feature>
<dbReference type="AlphaFoldDB" id="A0A132A2P6"/>
<evidence type="ECO:0000259" key="8">
    <source>
        <dbReference type="PROSITE" id="PS50042"/>
    </source>
</evidence>
<keyword evidence="2" id="KW-0597">Phosphoprotein</keyword>
<dbReference type="SUPFAM" id="SSF51206">
    <property type="entry name" value="cAMP-binding domain-like"/>
    <property type="match status" value="2"/>
</dbReference>
<dbReference type="Pfam" id="PF02197">
    <property type="entry name" value="RIIa"/>
    <property type="match status" value="1"/>
</dbReference>
<dbReference type="GO" id="GO:0005952">
    <property type="term" value="C:cAMP-dependent protein kinase complex"/>
    <property type="evidence" value="ECO:0007669"/>
    <property type="project" value="InterPro"/>
</dbReference>
<dbReference type="OrthoDB" id="417078at2759"/>
<dbReference type="PROSITE" id="PS50042">
    <property type="entry name" value="CNMP_BINDING_3"/>
    <property type="match status" value="2"/>
</dbReference>
<dbReference type="InterPro" id="IPR014710">
    <property type="entry name" value="RmlC-like_jellyroll"/>
</dbReference>
<comment type="caution">
    <text evidence="9">The sequence shown here is derived from an EMBL/GenBank/DDBJ whole genome shotgun (WGS) entry which is preliminary data.</text>
</comment>